<protein>
    <submittedName>
        <fullName evidence="1">Uncharacterized protein</fullName>
    </submittedName>
</protein>
<sequence>MTEGKLIREFSPVEKLTIDEFKKYLQTVSKLNAIASKIEEWCDKNIWSVIGGSQTEEAKVPFDKLPKEIEKIVVSGLRVEQYKNPYYATNAYAMFVKDFLGIELENPAILVEKLSFGEDLSDINMVFKRTEFMEFVNKVREITDFILKIASELGVKVEPSEVVEKPIHELIEEFIQKAYEVTVGVNEFVTSVWGLRKIMPSYMKKVYGDVPQQALTLLGFKKLLEVKHVELWGFEDYFTRSAVCCMSYCTAGGSCYAYPYLIVNNVPIPSGFRDNLYNYTKDVAEEQRILAEVERLHSLTTLGGAICSLSQTVWSYTRRLSNTLKKWFKEYVNLEIEYVREAWKRLGTLGWRVPEYFFQSRYHDITSYHPYFKEGFVYDENGVIEHVILQEERSCGWYKERPRITLIARILYDLAPAILLGVSDVVLKLRLYGERRFYNEHRYTYTYSDVSRYEDVNAIVVFFRGERE</sequence>
<name>A0A7J3Z6G0_9CREN</name>
<accession>A0A7J3Z6G0</accession>
<reference evidence="1" key="1">
    <citation type="journal article" date="2020" name="mSystems">
        <title>Genome- and Community-Level Interaction Insights into Carbon Utilization and Element Cycling Functions of Hydrothermarchaeota in Hydrothermal Sediment.</title>
        <authorList>
            <person name="Zhou Z."/>
            <person name="Liu Y."/>
            <person name="Xu W."/>
            <person name="Pan J."/>
            <person name="Luo Z.H."/>
            <person name="Li M."/>
        </authorList>
    </citation>
    <scope>NUCLEOTIDE SEQUENCE [LARGE SCALE GENOMIC DNA]</scope>
    <source>
        <strain evidence="1">SpSt-1105</strain>
    </source>
</reference>
<dbReference type="EMBL" id="DRYQ01000041">
    <property type="protein sequence ID" value="HHQ50298.1"/>
    <property type="molecule type" value="Genomic_DNA"/>
</dbReference>
<evidence type="ECO:0000313" key="1">
    <source>
        <dbReference type="EMBL" id="HHQ50298.1"/>
    </source>
</evidence>
<proteinExistence type="predicted"/>
<comment type="caution">
    <text evidence="1">The sequence shown here is derived from an EMBL/GenBank/DDBJ whole genome shotgun (WGS) entry which is preliminary data.</text>
</comment>
<dbReference type="AlphaFoldDB" id="A0A7J3Z6G0"/>
<gene>
    <name evidence="1" type="ORF">ENM66_02990</name>
</gene>
<organism evidence="1">
    <name type="scientific">Ignisphaera aggregans</name>
    <dbReference type="NCBI Taxonomy" id="334771"/>
    <lineage>
        <taxon>Archaea</taxon>
        <taxon>Thermoproteota</taxon>
        <taxon>Thermoprotei</taxon>
        <taxon>Desulfurococcales</taxon>
        <taxon>Desulfurococcaceae</taxon>
        <taxon>Ignisphaera</taxon>
    </lineage>
</organism>